<protein>
    <submittedName>
        <fullName evidence="2">Uncharacterized protein</fullName>
    </submittedName>
</protein>
<dbReference type="EMBL" id="VCAU01000012">
    <property type="protein sequence ID" value="KAF9892566.1"/>
    <property type="molecule type" value="Genomic_DNA"/>
</dbReference>
<evidence type="ECO:0000313" key="2">
    <source>
        <dbReference type="EMBL" id="KAF9892566.1"/>
    </source>
</evidence>
<reference evidence="2" key="2">
    <citation type="submission" date="2020-02" db="EMBL/GenBank/DDBJ databases">
        <authorList>
            <person name="Gilchrist C.L.M."/>
            <person name="Chooi Y.-H."/>
        </authorList>
    </citation>
    <scope>NUCLEOTIDE SEQUENCE</scope>
    <source>
        <strain evidence="2">MST-FP2251</strain>
    </source>
</reference>
<feature type="region of interest" description="Disordered" evidence="1">
    <location>
        <begin position="594"/>
        <end position="631"/>
    </location>
</feature>
<dbReference type="AlphaFoldDB" id="A0AAD4CU30"/>
<feature type="compositionally biased region" description="Low complexity" evidence="1">
    <location>
        <begin position="155"/>
        <end position="167"/>
    </location>
</feature>
<sequence>MAYYDDRQYYQPPRDRASRPSNHDYYYPSSASPANPYPMDVVHRHDGSNNSVEEIPRDYPPGEYGYDYGPPNPRRSRVATAQEGVRRSHSTGGRPPYYDDADYHHRSSRGRKPRHYDDRHGGGNRHSKYSRSPSSSSRSPPPRHRRRRKSVSEQALGALGLGSASARSRSRGRNHRSYSYSPSPTRGNRGGHRRDKSEARIAQAVKAAVTAGAVEAFRLRKDPGDWKGEKGKRILTAALTAGGTDGLVDRDPSKHSKRHLVESTLAGLAANHFVNGPRSRSRSKPGRGRNRSKSRSGVGNIAVKGALAAAGKEAWDRYQSRSRSRHRGRGSDRGDDGSLAYGEGSPRRSKRRSRSVSGYISRGLEALGLDSSNSTKEKDDRDHNYHHRRSRHGGASGVRSSRYDSPTATDNDRYSYYSDDDWDNSPRRSYTGSGGGGGGGGSRRARHSRDVGRPITRYSANHPTIPPSSNAIINNFNHNQSKHTDNTDSDLGNSTDEEHHHKKLTRQTLVATGLATVATIHAAHGLHESMEKHKHHVQLVKDGEMTPEEARRQRLKGNLSDAASVGLAALGVKGVVGHWKDADAKRKSRAAFARERSVRHGRRERDYQIQQRRRARSHSHAGRARTMYPDEIEENFPERLRGRRESLF</sequence>
<evidence type="ECO:0000313" key="3">
    <source>
        <dbReference type="Proteomes" id="UP001194746"/>
    </source>
</evidence>
<gene>
    <name evidence="2" type="ORF">FE257_001675</name>
</gene>
<dbReference type="Proteomes" id="UP001194746">
    <property type="component" value="Unassembled WGS sequence"/>
</dbReference>
<feature type="compositionally biased region" description="Basic and acidic residues" evidence="1">
    <location>
        <begin position="1"/>
        <end position="22"/>
    </location>
</feature>
<feature type="compositionally biased region" description="Basic residues" evidence="1">
    <location>
        <begin position="611"/>
        <end position="623"/>
    </location>
</feature>
<comment type="caution">
    <text evidence="2">The sequence shown here is derived from an EMBL/GenBank/DDBJ whole genome shotgun (WGS) entry which is preliminary data.</text>
</comment>
<feature type="compositionally biased region" description="Low complexity" evidence="1">
    <location>
        <begin position="25"/>
        <end position="38"/>
    </location>
</feature>
<feature type="region of interest" description="Disordered" evidence="1">
    <location>
        <begin position="1"/>
        <end position="197"/>
    </location>
</feature>
<organism evidence="2 3">
    <name type="scientific">Aspergillus nanangensis</name>
    <dbReference type="NCBI Taxonomy" id="2582783"/>
    <lineage>
        <taxon>Eukaryota</taxon>
        <taxon>Fungi</taxon>
        <taxon>Dikarya</taxon>
        <taxon>Ascomycota</taxon>
        <taxon>Pezizomycotina</taxon>
        <taxon>Eurotiomycetes</taxon>
        <taxon>Eurotiomycetidae</taxon>
        <taxon>Eurotiales</taxon>
        <taxon>Aspergillaceae</taxon>
        <taxon>Aspergillus</taxon>
        <taxon>Aspergillus subgen. Circumdati</taxon>
    </lineage>
</organism>
<feature type="compositionally biased region" description="Basic and acidic residues" evidence="1">
    <location>
        <begin position="594"/>
        <end position="607"/>
    </location>
</feature>
<feature type="compositionally biased region" description="Basic residues" evidence="1">
    <location>
        <begin position="279"/>
        <end position="294"/>
    </location>
</feature>
<name>A0AAD4CU30_ASPNN</name>
<feature type="compositionally biased region" description="Polar residues" evidence="1">
    <location>
        <begin position="177"/>
        <end position="186"/>
    </location>
</feature>
<feature type="region of interest" description="Disordered" evidence="1">
    <location>
        <begin position="268"/>
        <end position="503"/>
    </location>
</feature>
<feature type="compositionally biased region" description="Polar residues" evidence="1">
    <location>
        <begin position="458"/>
        <end position="479"/>
    </location>
</feature>
<proteinExistence type="predicted"/>
<reference evidence="2" key="1">
    <citation type="journal article" date="2019" name="Beilstein J. Org. Chem.">
        <title>Nanangenines: drimane sesquiterpenoids as the dominant metabolite cohort of a novel Australian fungus, Aspergillus nanangensis.</title>
        <authorList>
            <person name="Lacey H.J."/>
            <person name="Gilchrist C.L.M."/>
            <person name="Crombie A."/>
            <person name="Kalaitzis J.A."/>
            <person name="Vuong D."/>
            <person name="Rutledge P.J."/>
            <person name="Turner P."/>
            <person name="Pitt J.I."/>
            <person name="Lacey E."/>
            <person name="Chooi Y.H."/>
            <person name="Piggott A.M."/>
        </authorList>
    </citation>
    <scope>NUCLEOTIDE SEQUENCE</scope>
    <source>
        <strain evidence="2">MST-FP2251</strain>
    </source>
</reference>
<evidence type="ECO:0000256" key="1">
    <source>
        <dbReference type="SAM" id="MobiDB-lite"/>
    </source>
</evidence>
<accession>A0AAD4CU30</accession>
<keyword evidence="3" id="KW-1185">Reference proteome</keyword>
<feature type="compositionally biased region" description="Gly residues" evidence="1">
    <location>
        <begin position="432"/>
        <end position="442"/>
    </location>
</feature>